<sequence length="77" mass="8789">MAVAGCGRVNGWHDRRWHREKKTNRYVGSDNEWHKHESPRRHTGNARSWLRIRLPTGRHSAGRKLCGDGGYAGTILG</sequence>
<reference evidence="2 3" key="1">
    <citation type="submission" date="2019-08" db="EMBL/GenBank/DDBJ databases">
        <authorList>
            <person name="Alioto T."/>
            <person name="Alioto T."/>
            <person name="Gomez Garrido J."/>
        </authorList>
    </citation>
    <scope>NUCLEOTIDE SEQUENCE [LARGE SCALE GENOMIC DNA]</scope>
</reference>
<proteinExistence type="predicted"/>
<evidence type="ECO:0000313" key="3">
    <source>
        <dbReference type="Proteomes" id="UP000325440"/>
    </source>
</evidence>
<evidence type="ECO:0000313" key="2">
    <source>
        <dbReference type="EMBL" id="VVC44105.1"/>
    </source>
</evidence>
<accession>A0A5E4NK77</accession>
<protein>
    <submittedName>
        <fullName evidence="2">Uncharacterized protein</fullName>
    </submittedName>
</protein>
<dbReference type="EMBL" id="CABPRJ010002376">
    <property type="protein sequence ID" value="VVC44105.1"/>
    <property type="molecule type" value="Genomic_DNA"/>
</dbReference>
<feature type="region of interest" description="Disordered" evidence="1">
    <location>
        <begin position="1"/>
        <end position="48"/>
    </location>
</feature>
<gene>
    <name evidence="2" type="ORF">CINCED_3A008930</name>
</gene>
<organism evidence="2 3">
    <name type="scientific">Cinara cedri</name>
    <dbReference type="NCBI Taxonomy" id="506608"/>
    <lineage>
        <taxon>Eukaryota</taxon>
        <taxon>Metazoa</taxon>
        <taxon>Ecdysozoa</taxon>
        <taxon>Arthropoda</taxon>
        <taxon>Hexapoda</taxon>
        <taxon>Insecta</taxon>
        <taxon>Pterygota</taxon>
        <taxon>Neoptera</taxon>
        <taxon>Paraneoptera</taxon>
        <taxon>Hemiptera</taxon>
        <taxon>Sternorrhyncha</taxon>
        <taxon>Aphidomorpha</taxon>
        <taxon>Aphidoidea</taxon>
        <taxon>Aphididae</taxon>
        <taxon>Lachninae</taxon>
        <taxon>Cinara</taxon>
    </lineage>
</organism>
<feature type="compositionally biased region" description="Basic residues" evidence="1">
    <location>
        <begin position="15"/>
        <end position="24"/>
    </location>
</feature>
<name>A0A5E4NK77_9HEMI</name>
<keyword evidence="3" id="KW-1185">Reference proteome</keyword>
<dbReference type="AlphaFoldDB" id="A0A5E4NK77"/>
<evidence type="ECO:0000256" key="1">
    <source>
        <dbReference type="SAM" id="MobiDB-lite"/>
    </source>
</evidence>
<dbReference type="Proteomes" id="UP000325440">
    <property type="component" value="Unassembled WGS sequence"/>
</dbReference>